<dbReference type="InterPro" id="IPR053030">
    <property type="entry name" value="Ribosomal_biogenesis_FAF1-like"/>
</dbReference>
<keyword evidence="3" id="KW-1185">Reference proteome</keyword>
<organism evidence="2 3">
    <name type="scientific">Oleoguttula mirabilis</name>
    <dbReference type="NCBI Taxonomy" id="1507867"/>
    <lineage>
        <taxon>Eukaryota</taxon>
        <taxon>Fungi</taxon>
        <taxon>Dikarya</taxon>
        <taxon>Ascomycota</taxon>
        <taxon>Pezizomycotina</taxon>
        <taxon>Dothideomycetes</taxon>
        <taxon>Dothideomycetidae</taxon>
        <taxon>Mycosphaerellales</taxon>
        <taxon>Teratosphaeriaceae</taxon>
        <taxon>Oleoguttula</taxon>
    </lineage>
</organism>
<name>A0AAV9JSB1_9PEZI</name>
<evidence type="ECO:0000313" key="2">
    <source>
        <dbReference type="EMBL" id="KAK4548557.1"/>
    </source>
</evidence>
<accession>A0AAV9JSB1</accession>
<proteinExistence type="predicted"/>
<dbReference type="PANTHER" id="PTHR28096:SF1">
    <property type="entry name" value="PROTEIN FAF1"/>
    <property type="match status" value="1"/>
</dbReference>
<feature type="region of interest" description="Disordered" evidence="1">
    <location>
        <begin position="98"/>
        <end position="180"/>
    </location>
</feature>
<evidence type="ECO:0000256" key="1">
    <source>
        <dbReference type="SAM" id="MobiDB-lite"/>
    </source>
</evidence>
<dbReference type="Pfam" id="PF15375">
    <property type="entry name" value="FSAF1"/>
    <property type="match status" value="1"/>
</dbReference>
<dbReference type="AlphaFoldDB" id="A0AAV9JSB1"/>
<comment type="caution">
    <text evidence="2">The sequence shown here is derived from an EMBL/GenBank/DDBJ whole genome shotgun (WGS) entry which is preliminary data.</text>
</comment>
<feature type="compositionally biased region" description="Basic residues" evidence="1">
    <location>
        <begin position="1"/>
        <end position="11"/>
    </location>
</feature>
<feature type="region of interest" description="Disordered" evidence="1">
    <location>
        <begin position="42"/>
        <end position="85"/>
    </location>
</feature>
<protein>
    <submittedName>
        <fullName evidence="2">Uncharacterized protein</fullName>
    </submittedName>
</protein>
<feature type="compositionally biased region" description="Basic and acidic residues" evidence="1">
    <location>
        <begin position="132"/>
        <end position="147"/>
    </location>
</feature>
<dbReference type="GO" id="GO:0000462">
    <property type="term" value="P:maturation of SSU-rRNA from tricistronic rRNA transcript (SSU-rRNA, 5.8S rRNA, LSU-rRNA)"/>
    <property type="evidence" value="ECO:0007669"/>
    <property type="project" value="TreeGrafter"/>
</dbReference>
<dbReference type="Proteomes" id="UP001324427">
    <property type="component" value="Unassembled WGS sequence"/>
</dbReference>
<reference evidence="2 3" key="1">
    <citation type="submission" date="2021-11" db="EMBL/GenBank/DDBJ databases">
        <title>Black yeast isolated from Biological Soil Crust.</title>
        <authorList>
            <person name="Kurbessoian T."/>
        </authorList>
    </citation>
    <scope>NUCLEOTIDE SEQUENCE [LARGE SCALE GENOMIC DNA]</scope>
    <source>
        <strain evidence="2 3">CCFEE 5522</strain>
    </source>
</reference>
<feature type="region of interest" description="Disordered" evidence="1">
    <location>
        <begin position="252"/>
        <end position="286"/>
    </location>
</feature>
<sequence length="286" mass="31297">MAVTLGKRKRTTGVVDRTDQNESDNEDARALFQRAFEAKFKPLESSAKPVKAAVKSHVGDEDDVDDDDGGNGNDESDWTGLSEDADEIVIEIVNHDVVRSEDEEARRREMKAFMSPKPPTSHHISPSVSKRPKVDSADDAKEGDNLKQDLALQRLLKESHLLDSSSLQGPTAAPEGKGRLKALELRLQDLGAKKPATEQVRMPLAHRKGIAAKATGREAARRKEAVENGIILEKAKLAARPEKHRERGVIAPGVGKFRGGTLKLSSRDVKSIEGPQQRMGGKGRKR</sequence>
<gene>
    <name evidence="2" type="ORF">LTR36_009467</name>
</gene>
<dbReference type="PANTHER" id="PTHR28096">
    <property type="entry name" value="PROTEIN FAF1"/>
    <property type="match status" value="1"/>
</dbReference>
<evidence type="ECO:0000313" key="3">
    <source>
        <dbReference type="Proteomes" id="UP001324427"/>
    </source>
</evidence>
<dbReference type="InterPro" id="IPR027973">
    <property type="entry name" value="FSAF1-like"/>
</dbReference>
<dbReference type="EMBL" id="JAVFHQ010000007">
    <property type="protein sequence ID" value="KAK4548557.1"/>
    <property type="molecule type" value="Genomic_DNA"/>
</dbReference>
<feature type="compositionally biased region" description="Basic and acidic residues" evidence="1">
    <location>
        <begin position="98"/>
        <end position="111"/>
    </location>
</feature>
<feature type="compositionally biased region" description="Acidic residues" evidence="1">
    <location>
        <begin position="60"/>
        <end position="85"/>
    </location>
</feature>
<dbReference type="GO" id="GO:0005730">
    <property type="term" value="C:nucleolus"/>
    <property type="evidence" value="ECO:0007669"/>
    <property type="project" value="TreeGrafter"/>
</dbReference>
<feature type="region of interest" description="Disordered" evidence="1">
    <location>
        <begin position="1"/>
        <end position="26"/>
    </location>
</feature>